<keyword evidence="2 7" id="KW-0645">Protease</keyword>
<dbReference type="Gene3D" id="1.10.1370.40">
    <property type="match status" value="2"/>
</dbReference>
<dbReference type="GO" id="GO:0006508">
    <property type="term" value="P:proteolysis"/>
    <property type="evidence" value="ECO:0000318"/>
    <property type="project" value="GO_Central"/>
</dbReference>
<dbReference type="GeneID" id="5891331"/>
<sequence length="628" mass="71051">MAANRFLLRWTRPVNELQQLATTLVTRYRDAIATLAQAPAQDTGAIWHAVQQLAKAEADVFTRTIEAVLPSVASSSDPAVRKASVEAKTQLKAVFGELTANVAVAERLQVLLDQWRQLGASVNLDEQDHRYVVRLVRECERAGSMLTPADRDALQKLRQRETELCATIEQTINEEDSTVRFTAAQLEGVPAGVLAGWDRDDKTDEYVLSLKAPSVVPVLTSCHVAETRKTMEQRRNQRCLENYPRKKHHADVMIDGRMCENADAALDFLQGIANRLLPAAVQQKEGLLAFKRTQEPQATTLEAWDLAYFQKLQLSRDECWHPEVRCFAVHDDSTDELLGHFFLDMHSRPGKYGHQCVMPIRPSCVRDGQQQTPIVAMIANFPRNTADQPALLRHSQVTTFFHEFGHVCHGVCTSSKYARFAWAWSIVPYPAGVEYDYLEVPSMMFENWTWDASVLRKLSCHFKTLAPLPDDAVERLIASRFHNKAWGELRYLYMAMADLRVHMKESDQPASVHTQSDFADPLQVYNELRLKYALLPAEPDANPWTAWYHPVMGYDAGYYSYAWSEAVATDLLQTFKERAGGSLLVPEQGAEIRRHILAPGATVDGKTMVKQYLGREPNFEPFVARMCE</sequence>
<dbReference type="Proteomes" id="UP000001357">
    <property type="component" value="Unassembled WGS sequence"/>
</dbReference>
<keyword evidence="3 7" id="KW-0479">Metal-binding</keyword>
<dbReference type="CDD" id="cd06455">
    <property type="entry name" value="M3A_TOP"/>
    <property type="match status" value="1"/>
</dbReference>
<dbReference type="RefSeq" id="XP_001746182.1">
    <property type="nucleotide sequence ID" value="XM_001746130.1"/>
</dbReference>
<dbReference type="PANTHER" id="PTHR11804">
    <property type="entry name" value="PROTEASE M3 THIMET OLIGOPEPTIDASE-RELATED"/>
    <property type="match status" value="1"/>
</dbReference>
<dbReference type="SUPFAM" id="SSF55486">
    <property type="entry name" value="Metalloproteases ('zincins'), catalytic domain"/>
    <property type="match status" value="1"/>
</dbReference>
<evidence type="ECO:0000256" key="7">
    <source>
        <dbReference type="RuleBase" id="RU003435"/>
    </source>
</evidence>
<comment type="similarity">
    <text evidence="1 7">Belongs to the peptidase M3 family.</text>
</comment>
<evidence type="ECO:0000256" key="4">
    <source>
        <dbReference type="ARBA" id="ARBA00022801"/>
    </source>
</evidence>
<evidence type="ECO:0000313" key="10">
    <source>
        <dbReference type="Proteomes" id="UP000001357"/>
    </source>
</evidence>
<protein>
    <recommendedName>
        <fullName evidence="8">Peptidase M3A/M3B catalytic domain-containing protein</fullName>
    </recommendedName>
</protein>
<dbReference type="GO" id="GO:0004222">
    <property type="term" value="F:metalloendopeptidase activity"/>
    <property type="evidence" value="ECO:0000318"/>
    <property type="project" value="GO_Central"/>
</dbReference>
<name>A9V015_MONBE</name>
<dbReference type="InterPro" id="IPR024080">
    <property type="entry name" value="Neurolysin/TOP_N"/>
</dbReference>
<dbReference type="InterPro" id="IPR024077">
    <property type="entry name" value="Neurolysin/TOP_dom2"/>
</dbReference>
<dbReference type="GO" id="GO:0005758">
    <property type="term" value="C:mitochondrial intermembrane space"/>
    <property type="evidence" value="ECO:0000318"/>
    <property type="project" value="GO_Central"/>
</dbReference>
<accession>A9V015</accession>
<dbReference type="EMBL" id="CH991552">
    <property type="protein sequence ID" value="EDQ89077.1"/>
    <property type="molecule type" value="Genomic_DNA"/>
</dbReference>
<gene>
    <name evidence="9" type="ORF">MONBRDRAFT_25656</name>
</gene>
<dbReference type="Gene3D" id="1.20.1050.40">
    <property type="entry name" value="Endopeptidase. Chain P, domain 1"/>
    <property type="match status" value="1"/>
</dbReference>
<evidence type="ECO:0000256" key="1">
    <source>
        <dbReference type="ARBA" id="ARBA00006040"/>
    </source>
</evidence>
<dbReference type="GO" id="GO:0046872">
    <property type="term" value="F:metal ion binding"/>
    <property type="evidence" value="ECO:0007669"/>
    <property type="project" value="UniProtKB-UniRule"/>
</dbReference>
<keyword evidence="10" id="KW-1185">Reference proteome</keyword>
<evidence type="ECO:0000256" key="2">
    <source>
        <dbReference type="ARBA" id="ARBA00022670"/>
    </source>
</evidence>
<dbReference type="PANTHER" id="PTHR11804:SF84">
    <property type="entry name" value="SACCHAROLYSIN"/>
    <property type="match status" value="1"/>
</dbReference>
<dbReference type="FunCoup" id="A9V015">
    <property type="interactions" value="1260"/>
</dbReference>
<dbReference type="GO" id="GO:0006518">
    <property type="term" value="P:peptide metabolic process"/>
    <property type="evidence" value="ECO:0000318"/>
    <property type="project" value="GO_Central"/>
</dbReference>
<evidence type="ECO:0000256" key="6">
    <source>
        <dbReference type="ARBA" id="ARBA00023049"/>
    </source>
</evidence>
<evidence type="ECO:0000259" key="8">
    <source>
        <dbReference type="Pfam" id="PF01432"/>
    </source>
</evidence>
<dbReference type="OMA" id="KNFQSAM"/>
<dbReference type="FunFam" id="3.40.390.10:FF:000074">
    <property type="entry name" value="Metalloprotease"/>
    <property type="match status" value="1"/>
</dbReference>
<dbReference type="AlphaFoldDB" id="A9V015"/>
<evidence type="ECO:0000256" key="5">
    <source>
        <dbReference type="ARBA" id="ARBA00022833"/>
    </source>
</evidence>
<feature type="domain" description="Peptidase M3A/M3B catalytic" evidence="8">
    <location>
        <begin position="317"/>
        <end position="626"/>
    </location>
</feature>
<reference evidence="9 10" key="1">
    <citation type="journal article" date="2008" name="Nature">
        <title>The genome of the choanoflagellate Monosiga brevicollis and the origin of metazoans.</title>
        <authorList>
            <consortium name="JGI Sequencing"/>
            <person name="King N."/>
            <person name="Westbrook M.J."/>
            <person name="Young S.L."/>
            <person name="Kuo A."/>
            <person name="Abedin M."/>
            <person name="Chapman J."/>
            <person name="Fairclough S."/>
            <person name="Hellsten U."/>
            <person name="Isogai Y."/>
            <person name="Letunic I."/>
            <person name="Marr M."/>
            <person name="Pincus D."/>
            <person name="Putnam N."/>
            <person name="Rokas A."/>
            <person name="Wright K.J."/>
            <person name="Zuzow R."/>
            <person name="Dirks W."/>
            <person name="Good M."/>
            <person name="Goodstein D."/>
            <person name="Lemons D."/>
            <person name="Li W."/>
            <person name="Lyons J.B."/>
            <person name="Morris A."/>
            <person name="Nichols S."/>
            <person name="Richter D.J."/>
            <person name="Salamov A."/>
            <person name="Bork P."/>
            <person name="Lim W.A."/>
            <person name="Manning G."/>
            <person name="Miller W.T."/>
            <person name="McGinnis W."/>
            <person name="Shapiro H."/>
            <person name="Tjian R."/>
            <person name="Grigoriev I.V."/>
            <person name="Rokhsar D."/>
        </authorList>
    </citation>
    <scope>NUCLEOTIDE SEQUENCE [LARGE SCALE GENOMIC DNA]</scope>
    <source>
        <strain evidence="10">MX1 / ATCC 50154</strain>
    </source>
</reference>
<keyword evidence="5 7" id="KW-0862">Zinc</keyword>
<dbReference type="eggNOG" id="KOG2089">
    <property type="taxonomic scope" value="Eukaryota"/>
</dbReference>
<evidence type="ECO:0000256" key="3">
    <source>
        <dbReference type="ARBA" id="ARBA00022723"/>
    </source>
</evidence>
<proteinExistence type="inferred from homology"/>
<dbReference type="Pfam" id="PF01432">
    <property type="entry name" value="Peptidase_M3"/>
    <property type="match status" value="1"/>
</dbReference>
<dbReference type="InParanoid" id="A9V015"/>
<dbReference type="KEGG" id="mbr:MONBRDRAFT_25656"/>
<keyword evidence="4 7" id="KW-0378">Hydrolase</keyword>
<dbReference type="InterPro" id="IPR001567">
    <property type="entry name" value="Pept_M3A_M3B_dom"/>
</dbReference>
<comment type="cofactor">
    <cofactor evidence="7">
        <name>Zn(2+)</name>
        <dbReference type="ChEBI" id="CHEBI:29105"/>
    </cofactor>
    <text evidence="7">Binds 1 zinc ion.</text>
</comment>
<keyword evidence="6 7" id="KW-0482">Metalloprotease</keyword>
<evidence type="ECO:0000313" key="9">
    <source>
        <dbReference type="EMBL" id="EDQ89077.1"/>
    </source>
</evidence>
<organism evidence="9 10">
    <name type="scientific">Monosiga brevicollis</name>
    <name type="common">Choanoflagellate</name>
    <dbReference type="NCBI Taxonomy" id="81824"/>
    <lineage>
        <taxon>Eukaryota</taxon>
        <taxon>Choanoflagellata</taxon>
        <taxon>Craspedida</taxon>
        <taxon>Salpingoecidae</taxon>
        <taxon>Monosiga</taxon>
    </lineage>
</organism>
<dbReference type="InterPro" id="IPR045090">
    <property type="entry name" value="Pept_M3A_M3B"/>
</dbReference>
<dbReference type="Gene3D" id="1.10.1370.10">
    <property type="entry name" value="Neurolysin, domain 3"/>
    <property type="match status" value="1"/>
</dbReference>